<dbReference type="GO" id="GO:0005634">
    <property type="term" value="C:nucleus"/>
    <property type="evidence" value="ECO:0007669"/>
    <property type="project" value="UniProtKB-SubCell"/>
</dbReference>
<keyword evidence="9" id="KW-0137">Centromere</keyword>
<evidence type="ECO:0000256" key="4">
    <source>
        <dbReference type="ARBA" id="ARBA00022618"/>
    </source>
</evidence>
<feature type="compositionally biased region" description="Pro residues" evidence="11">
    <location>
        <begin position="21"/>
        <end position="32"/>
    </location>
</feature>
<evidence type="ECO:0000256" key="5">
    <source>
        <dbReference type="ARBA" id="ARBA00022776"/>
    </source>
</evidence>
<dbReference type="OrthoDB" id="18453at2759"/>
<dbReference type="GO" id="GO:0000444">
    <property type="term" value="C:MIS12/MIND type complex"/>
    <property type="evidence" value="ECO:0007669"/>
    <property type="project" value="InterPro"/>
</dbReference>
<gene>
    <name evidence="12" type="ORF">NA57DRAFT_44301</name>
</gene>
<feature type="coiled-coil region" evidence="10">
    <location>
        <begin position="168"/>
        <end position="213"/>
    </location>
</feature>
<feature type="coiled-coil region" evidence="10">
    <location>
        <begin position="106"/>
        <end position="133"/>
    </location>
</feature>
<evidence type="ECO:0000256" key="8">
    <source>
        <dbReference type="ARBA" id="ARBA00023306"/>
    </source>
</evidence>
<proteinExistence type="predicted"/>
<keyword evidence="13" id="KW-1185">Reference proteome</keyword>
<reference evidence="12" key="1">
    <citation type="journal article" date="2020" name="Stud. Mycol.">
        <title>101 Dothideomycetes genomes: a test case for predicting lifestyles and emergence of pathogens.</title>
        <authorList>
            <person name="Haridas S."/>
            <person name="Albert R."/>
            <person name="Binder M."/>
            <person name="Bloem J."/>
            <person name="Labutti K."/>
            <person name="Salamov A."/>
            <person name="Andreopoulos B."/>
            <person name="Baker S."/>
            <person name="Barry K."/>
            <person name="Bills G."/>
            <person name="Bluhm B."/>
            <person name="Cannon C."/>
            <person name="Castanera R."/>
            <person name="Culley D."/>
            <person name="Daum C."/>
            <person name="Ezra D."/>
            <person name="Gonzalez J."/>
            <person name="Henrissat B."/>
            <person name="Kuo A."/>
            <person name="Liang C."/>
            <person name="Lipzen A."/>
            <person name="Lutzoni F."/>
            <person name="Magnuson J."/>
            <person name="Mondo S."/>
            <person name="Nolan M."/>
            <person name="Ohm R."/>
            <person name="Pangilinan J."/>
            <person name="Park H.-J."/>
            <person name="Ramirez L."/>
            <person name="Alfaro M."/>
            <person name="Sun H."/>
            <person name="Tritt A."/>
            <person name="Yoshinaga Y."/>
            <person name="Zwiers L.-H."/>
            <person name="Turgeon B."/>
            <person name="Goodwin S."/>
            <person name="Spatafora J."/>
            <person name="Crous P."/>
            <person name="Grigoriev I."/>
        </authorList>
    </citation>
    <scope>NUCLEOTIDE SEQUENCE</scope>
    <source>
        <strain evidence="12">CBS 133067</strain>
    </source>
</reference>
<keyword evidence="5" id="KW-0498">Mitosis</keyword>
<dbReference type="AlphaFoldDB" id="A0A9P4I5N9"/>
<evidence type="ECO:0000256" key="3">
    <source>
        <dbReference type="ARBA" id="ARBA00022454"/>
    </source>
</evidence>
<evidence type="ECO:0008006" key="14">
    <source>
        <dbReference type="Google" id="ProtNLM"/>
    </source>
</evidence>
<comment type="subcellular location">
    <subcellularLocation>
        <location evidence="2">Chromosome</location>
        <location evidence="2">Centromere</location>
        <location evidence="2">Kinetochore</location>
    </subcellularLocation>
    <subcellularLocation>
        <location evidence="1">Nucleus</location>
    </subcellularLocation>
</comment>
<dbReference type="GO" id="GO:0051301">
    <property type="term" value="P:cell division"/>
    <property type="evidence" value="ECO:0007669"/>
    <property type="project" value="UniProtKB-KW"/>
</dbReference>
<evidence type="ECO:0000313" key="12">
    <source>
        <dbReference type="EMBL" id="KAF2095631.1"/>
    </source>
</evidence>
<organism evidence="12 13">
    <name type="scientific">Rhizodiscina lignyota</name>
    <dbReference type="NCBI Taxonomy" id="1504668"/>
    <lineage>
        <taxon>Eukaryota</taxon>
        <taxon>Fungi</taxon>
        <taxon>Dikarya</taxon>
        <taxon>Ascomycota</taxon>
        <taxon>Pezizomycotina</taxon>
        <taxon>Dothideomycetes</taxon>
        <taxon>Pleosporomycetidae</taxon>
        <taxon>Aulographales</taxon>
        <taxon>Rhizodiscinaceae</taxon>
        <taxon>Rhizodiscina</taxon>
    </lineage>
</organism>
<feature type="region of interest" description="Disordered" evidence="11">
    <location>
        <begin position="1"/>
        <end position="34"/>
    </location>
</feature>
<name>A0A9P4I5N9_9PEZI</name>
<keyword evidence="4" id="KW-0132">Cell division</keyword>
<keyword evidence="8" id="KW-0131">Cell cycle</keyword>
<keyword evidence="10" id="KW-0175">Coiled coil</keyword>
<evidence type="ECO:0000256" key="7">
    <source>
        <dbReference type="ARBA" id="ARBA00023242"/>
    </source>
</evidence>
<keyword evidence="3" id="KW-0158">Chromosome</keyword>
<keyword evidence="6" id="KW-0995">Kinetochore</keyword>
<evidence type="ECO:0000256" key="1">
    <source>
        <dbReference type="ARBA" id="ARBA00004123"/>
    </source>
</evidence>
<dbReference type="PANTHER" id="PTHR15459:SF3">
    <property type="entry name" value="POLYAMINE-MODULATED FACTOR 1"/>
    <property type="match status" value="1"/>
</dbReference>
<dbReference type="InterPro" id="IPR007128">
    <property type="entry name" value="PMF1/Nnf1"/>
</dbReference>
<evidence type="ECO:0000256" key="2">
    <source>
        <dbReference type="ARBA" id="ARBA00004629"/>
    </source>
</evidence>
<evidence type="ECO:0000256" key="10">
    <source>
        <dbReference type="SAM" id="Coils"/>
    </source>
</evidence>
<dbReference type="Pfam" id="PF03980">
    <property type="entry name" value="Nnf1"/>
    <property type="match status" value="1"/>
</dbReference>
<evidence type="ECO:0000256" key="6">
    <source>
        <dbReference type="ARBA" id="ARBA00022838"/>
    </source>
</evidence>
<dbReference type="PANTHER" id="PTHR15459">
    <property type="entry name" value="POLYAMINE-MODULATED FACTOR 1"/>
    <property type="match status" value="1"/>
</dbReference>
<keyword evidence="7" id="KW-0539">Nucleus</keyword>
<evidence type="ECO:0000256" key="9">
    <source>
        <dbReference type="ARBA" id="ARBA00023328"/>
    </source>
</evidence>
<evidence type="ECO:0000256" key="11">
    <source>
        <dbReference type="SAM" id="MobiDB-lite"/>
    </source>
</evidence>
<feature type="compositionally biased region" description="Polar residues" evidence="11">
    <location>
        <begin position="1"/>
        <end position="13"/>
    </location>
</feature>
<protein>
    <recommendedName>
        <fullName evidence="14">Nnf1-domain-containing protein</fullName>
    </recommendedName>
</protein>
<sequence length="231" mass="25531">MPSITAQPDSAQESHARSPSPSLPAPPIPDAPGPRAQALINAFEKALDTTLRRCNYDNFAACFPTPAQNRGETLHQFHKEFVGRLEGFCKENFEQLLSDRSVIPSLNDLHRLIEEARMRKEAAEAKAEAQGKAVEVPIAPHTLPPSALVSSHMAPFLNAQHDAFSAQLQELQVSNVTLLQDIERQRAEMLHLLSSLEDVIGDLQQSADEMKQEDVQVLAGEVRNIEMELRG</sequence>
<dbReference type="GO" id="GO:0007059">
    <property type="term" value="P:chromosome segregation"/>
    <property type="evidence" value="ECO:0007669"/>
    <property type="project" value="TreeGrafter"/>
</dbReference>
<evidence type="ECO:0000313" key="13">
    <source>
        <dbReference type="Proteomes" id="UP000799772"/>
    </source>
</evidence>
<accession>A0A9P4I5N9</accession>
<comment type="caution">
    <text evidence="12">The sequence shown here is derived from an EMBL/GenBank/DDBJ whole genome shotgun (WGS) entry which is preliminary data.</text>
</comment>
<dbReference type="Proteomes" id="UP000799772">
    <property type="component" value="Unassembled WGS sequence"/>
</dbReference>
<dbReference type="EMBL" id="ML978131">
    <property type="protein sequence ID" value="KAF2095631.1"/>
    <property type="molecule type" value="Genomic_DNA"/>
</dbReference>